<protein>
    <submittedName>
        <fullName evidence="5">28S ribosomal protein S14, mitochondrial</fullName>
    </submittedName>
</protein>
<sequence length="133" mass="15707">MATMMCILPLFNRSSLLCATNLLGYGLQEVRNYVGCRVIRDQKRRRWAKEYAEERLRLVALKRNDILPIEIKELAGKQITETIPRQTALRQLTPRCIVTSRGRGTIQRWRISRFIFRHLVDYNKMAGVQRAMW</sequence>
<dbReference type="InterPro" id="IPR001209">
    <property type="entry name" value="Ribosomal_uS14"/>
</dbReference>
<evidence type="ECO:0000256" key="3">
    <source>
        <dbReference type="ARBA" id="ARBA00023274"/>
    </source>
</evidence>
<evidence type="ECO:0000313" key="5">
    <source>
        <dbReference type="EMBL" id="KYN20636.1"/>
    </source>
</evidence>
<accession>A0A151J849</accession>
<dbReference type="STRING" id="471704.A0A151J849"/>
<keyword evidence="6" id="KW-1185">Reference proteome</keyword>
<gene>
    <name evidence="5" type="ORF">ALC57_07008</name>
</gene>
<dbReference type="SUPFAM" id="SSF57716">
    <property type="entry name" value="Glucocorticoid receptor-like (DNA-binding domain)"/>
    <property type="match status" value="1"/>
</dbReference>
<organism evidence="5 6">
    <name type="scientific">Trachymyrmex cornetzi</name>
    <dbReference type="NCBI Taxonomy" id="471704"/>
    <lineage>
        <taxon>Eukaryota</taxon>
        <taxon>Metazoa</taxon>
        <taxon>Ecdysozoa</taxon>
        <taxon>Arthropoda</taxon>
        <taxon>Hexapoda</taxon>
        <taxon>Insecta</taxon>
        <taxon>Pterygota</taxon>
        <taxon>Neoptera</taxon>
        <taxon>Endopterygota</taxon>
        <taxon>Hymenoptera</taxon>
        <taxon>Apocrita</taxon>
        <taxon>Aculeata</taxon>
        <taxon>Formicoidea</taxon>
        <taxon>Formicidae</taxon>
        <taxon>Myrmicinae</taxon>
        <taxon>Trachymyrmex</taxon>
    </lineage>
</organism>
<dbReference type="PANTHER" id="PTHR19836:SF19">
    <property type="entry name" value="SMALL RIBOSOMAL SUBUNIT PROTEIN US14M"/>
    <property type="match status" value="1"/>
</dbReference>
<dbReference type="EMBL" id="KQ979584">
    <property type="protein sequence ID" value="KYN20636.1"/>
    <property type="molecule type" value="Genomic_DNA"/>
</dbReference>
<evidence type="ECO:0000256" key="1">
    <source>
        <dbReference type="ARBA" id="ARBA00009083"/>
    </source>
</evidence>
<dbReference type="Pfam" id="PF00253">
    <property type="entry name" value="Ribosomal_S14"/>
    <property type="match status" value="1"/>
</dbReference>
<reference evidence="5 6" key="1">
    <citation type="submission" date="2015-09" db="EMBL/GenBank/DDBJ databases">
        <title>Trachymyrmex cornetzi WGS genome.</title>
        <authorList>
            <person name="Nygaard S."/>
            <person name="Hu H."/>
            <person name="Boomsma J."/>
            <person name="Zhang G."/>
        </authorList>
    </citation>
    <scope>NUCLEOTIDE SEQUENCE [LARGE SCALE GENOMIC DNA]</scope>
    <source>
        <strain evidence="5">Tcor2-1</strain>
        <tissue evidence="5">Whole body</tissue>
    </source>
</reference>
<dbReference type="GO" id="GO:0003735">
    <property type="term" value="F:structural constituent of ribosome"/>
    <property type="evidence" value="ECO:0007669"/>
    <property type="project" value="InterPro"/>
</dbReference>
<dbReference type="GO" id="GO:0006412">
    <property type="term" value="P:translation"/>
    <property type="evidence" value="ECO:0007669"/>
    <property type="project" value="InterPro"/>
</dbReference>
<dbReference type="PANTHER" id="PTHR19836">
    <property type="entry name" value="30S RIBOSOMAL PROTEIN S14"/>
    <property type="match status" value="1"/>
</dbReference>
<feature type="signal peptide" evidence="4">
    <location>
        <begin position="1"/>
        <end position="19"/>
    </location>
</feature>
<proteinExistence type="inferred from homology"/>
<comment type="similarity">
    <text evidence="1">Belongs to the universal ribosomal protein uS14 family.</text>
</comment>
<dbReference type="KEGG" id="tcz:108760527"/>
<name>A0A151J849_9HYME</name>
<keyword evidence="3" id="KW-0687">Ribonucleoprotein</keyword>
<keyword evidence="4" id="KW-0732">Signal</keyword>
<evidence type="ECO:0000256" key="2">
    <source>
        <dbReference type="ARBA" id="ARBA00022980"/>
    </source>
</evidence>
<evidence type="ECO:0000313" key="6">
    <source>
        <dbReference type="Proteomes" id="UP000078492"/>
    </source>
</evidence>
<dbReference type="Proteomes" id="UP000078492">
    <property type="component" value="Unassembled WGS sequence"/>
</dbReference>
<dbReference type="Gene3D" id="1.10.287.1480">
    <property type="match status" value="1"/>
</dbReference>
<feature type="chain" id="PRO_5007582530" evidence="4">
    <location>
        <begin position="20"/>
        <end position="133"/>
    </location>
</feature>
<keyword evidence="2 5" id="KW-0689">Ribosomal protein</keyword>
<dbReference type="AlphaFoldDB" id="A0A151J849"/>
<dbReference type="OrthoDB" id="413436at2759"/>
<dbReference type="GO" id="GO:0005763">
    <property type="term" value="C:mitochondrial small ribosomal subunit"/>
    <property type="evidence" value="ECO:0007669"/>
    <property type="project" value="TreeGrafter"/>
</dbReference>
<evidence type="ECO:0000256" key="4">
    <source>
        <dbReference type="SAM" id="SignalP"/>
    </source>
</evidence>